<organism evidence="10 11">
    <name type="scientific">Paenibacillus yonginensis</name>
    <dbReference type="NCBI Taxonomy" id="1462996"/>
    <lineage>
        <taxon>Bacteria</taxon>
        <taxon>Bacillati</taxon>
        <taxon>Bacillota</taxon>
        <taxon>Bacilli</taxon>
        <taxon>Bacillales</taxon>
        <taxon>Paenibacillaceae</taxon>
        <taxon>Paenibacillus</taxon>
    </lineage>
</organism>
<accession>A0A1B1MYL5</accession>
<dbReference type="RefSeq" id="WP_068694837.1">
    <property type="nucleotide sequence ID" value="NZ_CP014167.1"/>
</dbReference>
<evidence type="ECO:0000313" key="11">
    <source>
        <dbReference type="Proteomes" id="UP000092573"/>
    </source>
</evidence>
<protein>
    <submittedName>
        <fullName evidence="10">Uncharacterized protein</fullName>
    </submittedName>
</protein>
<keyword evidence="6" id="KW-0564">Palmitate</keyword>
<dbReference type="PANTHER" id="PTHR35789:SF1">
    <property type="entry name" value="SPORE GERMINATION PROTEIN B3"/>
    <property type="match status" value="1"/>
</dbReference>
<evidence type="ECO:0000256" key="7">
    <source>
        <dbReference type="ARBA" id="ARBA00023288"/>
    </source>
</evidence>
<evidence type="ECO:0000256" key="6">
    <source>
        <dbReference type="ARBA" id="ARBA00023139"/>
    </source>
</evidence>
<evidence type="ECO:0000259" key="8">
    <source>
        <dbReference type="Pfam" id="PF05504"/>
    </source>
</evidence>
<dbReference type="Pfam" id="PF25198">
    <property type="entry name" value="Spore_GerAC_N"/>
    <property type="match status" value="1"/>
</dbReference>
<keyword evidence="7" id="KW-0449">Lipoprotein</keyword>
<dbReference type="NCBIfam" id="TIGR02887">
    <property type="entry name" value="spore_ger_x_C"/>
    <property type="match status" value="1"/>
</dbReference>
<evidence type="ECO:0000256" key="1">
    <source>
        <dbReference type="ARBA" id="ARBA00004635"/>
    </source>
</evidence>
<evidence type="ECO:0000256" key="2">
    <source>
        <dbReference type="ARBA" id="ARBA00007886"/>
    </source>
</evidence>
<name>A0A1B1MYL5_9BACL</name>
<evidence type="ECO:0000256" key="5">
    <source>
        <dbReference type="ARBA" id="ARBA00023136"/>
    </source>
</evidence>
<feature type="domain" description="Spore germination protein N-terminal" evidence="9">
    <location>
        <begin position="24"/>
        <end position="169"/>
    </location>
</feature>
<evidence type="ECO:0000256" key="3">
    <source>
        <dbReference type="ARBA" id="ARBA00022544"/>
    </source>
</evidence>
<gene>
    <name evidence="10" type="ORF">AWM70_06290</name>
</gene>
<dbReference type="STRING" id="1462996.AWM70_06290"/>
<dbReference type="InterPro" id="IPR008844">
    <property type="entry name" value="Spore_GerAC-like"/>
</dbReference>
<dbReference type="EMBL" id="CP014167">
    <property type="protein sequence ID" value="ANS74239.1"/>
    <property type="molecule type" value="Genomic_DNA"/>
</dbReference>
<dbReference type="OrthoDB" id="9816067at2"/>
<reference evidence="10 11" key="1">
    <citation type="submission" date="2016-01" db="EMBL/GenBank/DDBJ databases">
        <title>Complete Genome Sequence of Paenibacillus yonginensis DCY84, a novel Plant Growth-Promoting Bacteria with Elicitation of Induced Systemic Resistance.</title>
        <authorList>
            <person name="Kim Y.J."/>
            <person name="Yang D.C."/>
            <person name="Sukweenadhi J."/>
        </authorList>
    </citation>
    <scope>NUCLEOTIDE SEQUENCE [LARGE SCALE GENOMIC DNA]</scope>
    <source>
        <strain evidence="10 11">DCY84</strain>
    </source>
</reference>
<dbReference type="Proteomes" id="UP000092573">
    <property type="component" value="Chromosome"/>
</dbReference>
<dbReference type="Pfam" id="PF05504">
    <property type="entry name" value="Spore_GerAC"/>
    <property type="match status" value="1"/>
</dbReference>
<dbReference type="PROSITE" id="PS51257">
    <property type="entry name" value="PROKAR_LIPOPROTEIN"/>
    <property type="match status" value="1"/>
</dbReference>
<dbReference type="GO" id="GO:0009847">
    <property type="term" value="P:spore germination"/>
    <property type="evidence" value="ECO:0007669"/>
    <property type="project" value="InterPro"/>
</dbReference>
<dbReference type="GO" id="GO:0016020">
    <property type="term" value="C:membrane"/>
    <property type="evidence" value="ECO:0007669"/>
    <property type="project" value="UniProtKB-SubCell"/>
</dbReference>
<comment type="similarity">
    <text evidence="2">Belongs to the GerABKC lipoprotein family.</text>
</comment>
<evidence type="ECO:0000256" key="4">
    <source>
        <dbReference type="ARBA" id="ARBA00022729"/>
    </source>
</evidence>
<keyword evidence="3" id="KW-0309">Germination</keyword>
<dbReference type="InterPro" id="IPR057336">
    <property type="entry name" value="GerAC_N"/>
</dbReference>
<dbReference type="InterPro" id="IPR038501">
    <property type="entry name" value="Spore_GerAC_C_sf"/>
</dbReference>
<dbReference type="PANTHER" id="PTHR35789">
    <property type="entry name" value="SPORE GERMINATION PROTEIN B3"/>
    <property type="match status" value="1"/>
</dbReference>
<evidence type="ECO:0000259" key="9">
    <source>
        <dbReference type="Pfam" id="PF25198"/>
    </source>
</evidence>
<feature type="domain" description="Spore germination GerAC-like C-terminal" evidence="8">
    <location>
        <begin position="211"/>
        <end position="368"/>
    </location>
</feature>
<keyword evidence="5" id="KW-0472">Membrane</keyword>
<comment type="subcellular location">
    <subcellularLocation>
        <location evidence="1">Membrane</location>
        <topology evidence="1">Lipid-anchor</topology>
    </subcellularLocation>
</comment>
<sequence>MIGLLRLFTMLLVMVILLTGCWSKAELNEGLFIDGIYLDKGQKEGEVQLSVSTFITAKLKEGEASGEPFAVITKSGDNIPDAFSSIQKDLTRQIDFSHVQIVLVSEEYAKLGLGEMFDWFKREPGIELNTYILSVEGKAKDIAQMTPITEQLPADVFKRFSVQNYMLNSTVKQCLIASESGMGFAMTALKYGDKKVASENGETERWAGIKGVDVFGDRALKGELNIDQGRAISWGLGKFRHQVYTVNWDEGRSKASVLLTRLRAKLIYKGEDEDGPLFKIVLKGRGNLRSSVESNAIILALLEKKVIKDMEKALANTKEWGADVLNLGMLMEWNSPKQWESCKDWWAEVYRSKAKFEIGANIAITNQGSMR</sequence>
<dbReference type="InterPro" id="IPR046953">
    <property type="entry name" value="Spore_GerAC-like_C"/>
</dbReference>
<dbReference type="AlphaFoldDB" id="A0A1B1MYL5"/>
<keyword evidence="11" id="KW-1185">Reference proteome</keyword>
<proteinExistence type="inferred from homology"/>
<evidence type="ECO:0000313" key="10">
    <source>
        <dbReference type="EMBL" id="ANS74239.1"/>
    </source>
</evidence>
<keyword evidence="4" id="KW-0732">Signal</keyword>
<dbReference type="Gene3D" id="3.30.300.210">
    <property type="entry name" value="Nutrient germinant receptor protein C, domain 3"/>
    <property type="match status" value="1"/>
</dbReference>
<dbReference type="KEGG" id="pyg:AWM70_06290"/>